<evidence type="ECO:0000313" key="2">
    <source>
        <dbReference type="EMBL" id="ABO95668.1"/>
    </source>
</evidence>
<dbReference type="GO" id="GO:0004484">
    <property type="term" value="F:mRNA guanylyltransferase activity"/>
    <property type="evidence" value="ECO:0007669"/>
    <property type="project" value="TreeGrafter"/>
</dbReference>
<gene>
    <name evidence="2" type="ORF">OSTLU_6967</name>
</gene>
<dbReference type="GeneID" id="5001577"/>
<dbReference type="GO" id="GO:0016787">
    <property type="term" value="F:hydrolase activity"/>
    <property type="evidence" value="ECO:0007669"/>
    <property type="project" value="UniProtKB-ARBA"/>
</dbReference>
<dbReference type="OMA" id="NCPSIAT"/>
<dbReference type="eggNOG" id="KOG2386">
    <property type="taxonomic scope" value="Eukaryota"/>
</dbReference>
<dbReference type="InterPro" id="IPR016130">
    <property type="entry name" value="Tyr_Pase_AS"/>
</dbReference>
<dbReference type="PANTHER" id="PTHR10367:SF17">
    <property type="entry name" value="MRNA-CAPPING ENZYME"/>
    <property type="match status" value="1"/>
</dbReference>
<sequence>KWGDYESCGDVVRGTRLIPMKTPLSPRYVEENCVNALTMESLMRGQRARGREIGLIIDLTNHDCLYEDDIPSDVARVHVRNVAKAVPSASDVRKATEAANKFLATAGNENKYIAVHCAYGFNRTGFVICCYLVQMFGATPAEAMELFAEARPPGLKHLHFRHELVE</sequence>
<dbReference type="CDD" id="cd14502">
    <property type="entry name" value="RNA_5'-triphosphatase"/>
    <property type="match status" value="1"/>
</dbReference>
<proteinExistence type="predicted"/>
<dbReference type="PROSITE" id="PS00383">
    <property type="entry name" value="TYR_PHOSPHATASE_1"/>
    <property type="match status" value="1"/>
</dbReference>
<dbReference type="STRING" id="436017.A4RWR4"/>
<dbReference type="KEGG" id="olu:OSTLU_6967"/>
<dbReference type="RefSeq" id="XP_001417375.1">
    <property type="nucleotide sequence ID" value="XM_001417338.1"/>
</dbReference>
<dbReference type="EMBL" id="CP000584">
    <property type="protein sequence ID" value="ABO95668.1"/>
    <property type="molecule type" value="Genomic_DNA"/>
</dbReference>
<dbReference type="AlphaFoldDB" id="A4RWR4"/>
<feature type="non-terminal residue" evidence="2">
    <location>
        <position position="166"/>
    </location>
</feature>
<dbReference type="GO" id="GO:0006370">
    <property type="term" value="P:7-methylguanosine mRNA capping"/>
    <property type="evidence" value="ECO:0007669"/>
    <property type="project" value="TreeGrafter"/>
</dbReference>
<dbReference type="InterPro" id="IPR051029">
    <property type="entry name" value="mRNA_Capping_Enz/RNA_Phosphat"/>
</dbReference>
<feature type="non-terminal residue" evidence="2">
    <location>
        <position position="1"/>
    </location>
</feature>
<dbReference type="Proteomes" id="UP000001568">
    <property type="component" value="Chromosome 4"/>
</dbReference>
<dbReference type="OrthoDB" id="428974at2759"/>
<name>A4RWR4_OSTLU</name>
<dbReference type="SUPFAM" id="SSF52799">
    <property type="entry name" value="(Phosphotyrosine protein) phosphatases II"/>
    <property type="match status" value="1"/>
</dbReference>
<dbReference type="Gramene" id="ABO95668">
    <property type="protein sequence ID" value="ABO95668"/>
    <property type="gene ID" value="OSTLU_6967"/>
</dbReference>
<evidence type="ECO:0000259" key="1">
    <source>
        <dbReference type="PROSITE" id="PS50056"/>
    </source>
</evidence>
<organism evidence="2 3">
    <name type="scientific">Ostreococcus lucimarinus (strain CCE9901)</name>
    <dbReference type="NCBI Taxonomy" id="436017"/>
    <lineage>
        <taxon>Eukaryota</taxon>
        <taxon>Viridiplantae</taxon>
        <taxon>Chlorophyta</taxon>
        <taxon>Mamiellophyceae</taxon>
        <taxon>Mamiellales</taxon>
        <taxon>Bathycoccaceae</taxon>
        <taxon>Ostreococcus</taxon>
    </lineage>
</organism>
<dbReference type="PROSITE" id="PS50056">
    <property type="entry name" value="TYR_PHOSPHATASE_2"/>
    <property type="match status" value="1"/>
</dbReference>
<protein>
    <recommendedName>
        <fullName evidence="1">Tyrosine specific protein phosphatases domain-containing protein</fullName>
    </recommendedName>
</protein>
<dbReference type="Gene3D" id="3.90.190.10">
    <property type="entry name" value="Protein tyrosine phosphatase superfamily"/>
    <property type="match status" value="1"/>
</dbReference>
<dbReference type="Pfam" id="PF00782">
    <property type="entry name" value="DSPc"/>
    <property type="match status" value="1"/>
</dbReference>
<evidence type="ECO:0000313" key="3">
    <source>
        <dbReference type="Proteomes" id="UP000001568"/>
    </source>
</evidence>
<keyword evidence="3" id="KW-1185">Reference proteome</keyword>
<dbReference type="InterPro" id="IPR000340">
    <property type="entry name" value="Dual-sp_phosphatase_cat-dom"/>
</dbReference>
<reference evidence="2 3" key="1">
    <citation type="journal article" date="2007" name="Proc. Natl. Acad. Sci. U.S.A.">
        <title>The tiny eukaryote Ostreococcus provides genomic insights into the paradox of plankton speciation.</title>
        <authorList>
            <person name="Palenik B."/>
            <person name="Grimwood J."/>
            <person name="Aerts A."/>
            <person name="Rouze P."/>
            <person name="Salamov A."/>
            <person name="Putnam N."/>
            <person name="Dupont C."/>
            <person name="Jorgensen R."/>
            <person name="Derelle E."/>
            <person name="Rombauts S."/>
            <person name="Zhou K."/>
            <person name="Otillar R."/>
            <person name="Merchant S.S."/>
            <person name="Podell S."/>
            <person name="Gaasterland T."/>
            <person name="Napoli C."/>
            <person name="Gendler K."/>
            <person name="Manuell A."/>
            <person name="Tai V."/>
            <person name="Vallon O."/>
            <person name="Piganeau G."/>
            <person name="Jancek S."/>
            <person name="Heijde M."/>
            <person name="Jabbari K."/>
            <person name="Bowler C."/>
            <person name="Lohr M."/>
            <person name="Robbens S."/>
            <person name="Werner G."/>
            <person name="Dubchak I."/>
            <person name="Pazour G.J."/>
            <person name="Ren Q."/>
            <person name="Paulsen I."/>
            <person name="Delwiche C."/>
            <person name="Schmutz J."/>
            <person name="Rokhsar D."/>
            <person name="Van de Peer Y."/>
            <person name="Moreau H."/>
            <person name="Grigoriev I.V."/>
        </authorList>
    </citation>
    <scope>NUCLEOTIDE SEQUENCE [LARGE SCALE GENOMIC DNA]</scope>
    <source>
        <strain evidence="2 3">CCE9901</strain>
    </source>
</reference>
<accession>A4RWR4</accession>
<dbReference type="InterPro" id="IPR029021">
    <property type="entry name" value="Prot-tyrosine_phosphatase-like"/>
</dbReference>
<dbReference type="HOGENOM" id="CLU_057587_4_1_1"/>
<dbReference type="PANTHER" id="PTHR10367">
    <property type="entry name" value="MRNA-CAPPING ENZYME"/>
    <property type="match status" value="1"/>
</dbReference>
<feature type="domain" description="Tyrosine specific protein phosphatases" evidence="1">
    <location>
        <begin position="90"/>
        <end position="152"/>
    </location>
</feature>
<dbReference type="InterPro" id="IPR000387">
    <property type="entry name" value="Tyr_Pase_dom"/>
</dbReference>